<evidence type="ECO:0000256" key="6">
    <source>
        <dbReference type="ARBA" id="ARBA00022753"/>
    </source>
</evidence>
<keyword evidence="6" id="KW-0967">Endosome</keyword>
<proteinExistence type="inferred from homology"/>
<dbReference type="OrthoDB" id="391137at2759"/>
<organism evidence="12 13">
    <name type="scientific">Aphidius gifuensis</name>
    <name type="common">Parasitoid wasp</name>
    <dbReference type="NCBI Taxonomy" id="684658"/>
    <lineage>
        <taxon>Eukaryota</taxon>
        <taxon>Metazoa</taxon>
        <taxon>Ecdysozoa</taxon>
        <taxon>Arthropoda</taxon>
        <taxon>Hexapoda</taxon>
        <taxon>Insecta</taxon>
        <taxon>Pterygota</taxon>
        <taxon>Neoptera</taxon>
        <taxon>Endopterygota</taxon>
        <taxon>Hymenoptera</taxon>
        <taxon>Apocrita</taxon>
        <taxon>Ichneumonoidea</taxon>
        <taxon>Braconidae</taxon>
        <taxon>Aphidiinae</taxon>
        <taxon>Aphidius</taxon>
    </lineage>
</organism>
<evidence type="ECO:0000313" key="13">
    <source>
        <dbReference type="Proteomes" id="UP000639338"/>
    </source>
</evidence>
<dbReference type="GO" id="GO:0005771">
    <property type="term" value="C:multivesicular body"/>
    <property type="evidence" value="ECO:0007669"/>
    <property type="project" value="TreeGrafter"/>
</dbReference>
<feature type="domain" description="Vta1/callose synthase N-terminal" evidence="10">
    <location>
        <begin position="47"/>
        <end position="188"/>
    </location>
</feature>
<reference evidence="12 13" key="1">
    <citation type="submission" date="2020-08" db="EMBL/GenBank/DDBJ databases">
        <title>Aphidius gifuensis genome sequencing and assembly.</title>
        <authorList>
            <person name="Du Z."/>
        </authorList>
    </citation>
    <scope>NUCLEOTIDE SEQUENCE [LARGE SCALE GENOMIC DNA]</scope>
    <source>
        <strain evidence="12">YNYX2018</strain>
        <tissue evidence="12">Adults</tissue>
    </source>
</reference>
<evidence type="ECO:0000256" key="5">
    <source>
        <dbReference type="ARBA" id="ARBA00022490"/>
    </source>
</evidence>
<gene>
    <name evidence="12" type="ORF">HCN44_006187</name>
</gene>
<name>A0A834Y2W0_APHGI</name>
<keyword evidence="7" id="KW-0653">Protein transport</keyword>
<dbReference type="EMBL" id="JACMRX010000001">
    <property type="protein sequence ID" value="KAF7997616.1"/>
    <property type="molecule type" value="Genomic_DNA"/>
</dbReference>
<accession>A0A834Y2W0</accession>
<dbReference type="AlphaFoldDB" id="A0A834Y2W0"/>
<comment type="similarity">
    <text evidence="3">Belongs to the VTA1 family.</text>
</comment>
<evidence type="ECO:0000256" key="2">
    <source>
        <dbReference type="ARBA" id="ARBA00004496"/>
    </source>
</evidence>
<feature type="compositionally biased region" description="Polar residues" evidence="9">
    <location>
        <begin position="228"/>
        <end position="259"/>
    </location>
</feature>
<dbReference type="InterPro" id="IPR041212">
    <property type="entry name" value="Vta1_C"/>
</dbReference>
<dbReference type="PANTHER" id="PTHR46009:SF1">
    <property type="entry name" value="VACUOLAR PROTEIN SORTING-ASSOCIATED PROTEIN VTA1 HOMOLOG"/>
    <property type="match status" value="1"/>
</dbReference>
<dbReference type="GO" id="GO:0032511">
    <property type="term" value="P:late endosome to vacuole transport via multivesicular body sorting pathway"/>
    <property type="evidence" value="ECO:0007669"/>
    <property type="project" value="InterPro"/>
</dbReference>
<evidence type="ECO:0000259" key="10">
    <source>
        <dbReference type="Pfam" id="PF04652"/>
    </source>
</evidence>
<protein>
    <submittedName>
        <fullName evidence="12">Uncharacterized protein</fullName>
    </submittedName>
</protein>
<dbReference type="Proteomes" id="UP000639338">
    <property type="component" value="Unassembled WGS sequence"/>
</dbReference>
<feature type="domain" description="Vta1 C-terminal" evidence="11">
    <location>
        <begin position="287"/>
        <end position="323"/>
    </location>
</feature>
<keyword evidence="4" id="KW-0813">Transport</keyword>
<evidence type="ECO:0000256" key="3">
    <source>
        <dbReference type="ARBA" id="ARBA00007895"/>
    </source>
</evidence>
<comment type="caution">
    <text evidence="12">The sequence shown here is derived from an EMBL/GenBank/DDBJ whole genome shotgun (WGS) entry which is preliminary data.</text>
</comment>
<dbReference type="InterPro" id="IPR044538">
    <property type="entry name" value="Vta1-like"/>
</dbReference>
<dbReference type="GO" id="GO:0015031">
    <property type="term" value="P:protein transport"/>
    <property type="evidence" value="ECO:0007669"/>
    <property type="project" value="UniProtKB-KW"/>
</dbReference>
<sequence>MSNNSDKSNLQQRYLNIITQLTSTISTNKLSKMSSFDLSDLPATLKSIKPYLKTSNEHEVRDPVVSYWARLYALQTGIKIGKSPEERSYLMKLMDWLEKFKKEHSDNEAITNEIAAQAHLENWILTIFTHADEQDRAGNFSMSLVQGFYTAGILYDIMSTFGELTEEVIQNRKYAKWKATYIHNCLKNGQTPIAGPIENGEGGSPAPRNQAPPQVPPNNDAYGFPAVPTSNSNVTPGNPAPSSTPSYPSFPASPSTPNAGYSPAPKHQPLPDYSTHEQTGNVNLDAEQMNKAQKYIKWAGSAINYDDIPTAVDNLRKALHLLTTGQDSG</sequence>
<keyword evidence="13" id="KW-1185">Reference proteome</keyword>
<evidence type="ECO:0000256" key="7">
    <source>
        <dbReference type="ARBA" id="ARBA00022927"/>
    </source>
</evidence>
<dbReference type="InterPro" id="IPR039431">
    <property type="entry name" value="Vta1/CALS_N"/>
</dbReference>
<keyword evidence="5" id="KW-0963">Cytoplasm</keyword>
<dbReference type="Gene3D" id="1.20.5.420">
    <property type="entry name" value="Immunoglobulin FC, subunit C"/>
    <property type="match status" value="1"/>
</dbReference>
<evidence type="ECO:0000313" key="12">
    <source>
        <dbReference type="EMBL" id="KAF7997616.1"/>
    </source>
</evidence>
<evidence type="ECO:0000256" key="4">
    <source>
        <dbReference type="ARBA" id="ARBA00022448"/>
    </source>
</evidence>
<dbReference type="GO" id="GO:0010008">
    <property type="term" value="C:endosome membrane"/>
    <property type="evidence" value="ECO:0007669"/>
    <property type="project" value="UniProtKB-SubCell"/>
</dbReference>
<evidence type="ECO:0000256" key="9">
    <source>
        <dbReference type="SAM" id="MobiDB-lite"/>
    </source>
</evidence>
<dbReference type="Pfam" id="PF18097">
    <property type="entry name" value="Vta1_C"/>
    <property type="match status" value="1"/>
</dbReference>
<dbReference type="Pfam" id="PF04652">
    <property type="entry name" value="Vta1"/>
    <property type="match status" value="1"/>
</dbReference>
<dbReference type="Gene3D" id="1.25.40.270">
    <property type="entry name" value="Vacuolar protein sorting-associated protein vta1"/>
    <property type="match status" value="1"/>
</dbReference>
<keyword evidence="8" id="KW-0472">Membrane</keyword>
<dbReference type="InterPro" id="IPR023175">
    <property type="entry name" value="Vta1/CALS_N_sf"/>
</dbReference>
<evidence type="ECO:0000256" key="1">
    <source>
        <dbReference type="ARBA" id="ARBA00004481"/>
    </source>
</evidence>
<feature type="region of interest" description="Disordered" evidence="9">
    <location>
        <begin position="193"/>
        <end position="278"/>
    </location>
</feature>
<comment type="subcellular location">
    <subcellularLocation>
        <location evidence="2">Cytoplasm</location>
    </subcellularLocation>
    <subcellularLocation>
        <location evidence="1">Endosome membrane</location>
        <topology evidence="1">Peripheral membrane protein</topology>
    </subcellularLocation>
</comment>
<evidence type="ECO:0000256" key="8">
    <source>
        <dbReference type="ARBA" id="ARBA00023136"/>
    </source>
</evidence>
<evidence type="ECO:0000259" key="11">
    <source>
        <dbReference type="Pfam" id="PF18097"/>
    </source>
</evidence>
<dbReference type="PANTHER" id="PTHR46009">
    <property type="entry name" value="VACUOLAR PROTEIN SORTING-ASSOCIATED PROTEIN VTA1 HOMOLOG"/>
    <property type="match status" value="1"/>
</dbReference>